<gene>
    <name evidence="1" type="ORF">ABT317_38545</name>
</gene>
<evidence type="ECO:0000313" key="2">
    <source>
        <dbReference type="Proteomes" id="UP001458415"/>
    </source>
</evidence>
<comment type="caution">
    <text evidence="1">The sequence shown here is derived from an EMBL/GenBank/DDBJ whole genome shotgun (WGS) entry which is preliminary data.</text>
</comment>
<feature type="non-terminal residue" evidence="1">
    <location>
        <position position="1"/>
    </location>
</feature>
<keyword evidence="2" id="KW-1185">Reference proteome</keyword>
<dbReference type="Proteomes" id="UP001458415">
    <property type="component" value="Unassembled WGS sequence"/>
</dbReference>
<accession>A0ABV1WER7</accession>
<name>A0ABV1WER7_9ACTN</name>
<protein>
    <submittedName>
        <fullName evidence="1">AAA family ATPase</fullName>
    </submittedName>
</protein>
<organism evidence="1 2">
    <name type="scientific">Streptomyces carpinensis</name>
    <dbReference type="NCBI Taxonomy" id="66369"/>
    <lineage>
        <taxon>Bacteria</taxon>
        <taxon>Bacillati</taxon>
        <taxon>Actinomycetota</taxon>
        <taxon>Actinomycetes</taxon>
        <taxon>Kitasatosporales</taxon>
        <taxon>Streptomycetaceae</taxon>
        <taxon>Streptomyces</taxon>
    </lineage>
</organism>
<proteinExistence type="predicted"/>
<sequence length="83" mass="8334">ALGVGGLLGSLLAWRLGVWLGPQQDVIAHAKAVGKGATFSAPLKLGAKGALLAWPVAALVVHLGITALFGPRDPEPYGESPAA</sequence>
<dbReference type="EMBL" id="JBEPCU010001118">
    <property type="protein sequence ID" value="MER6982705.1"/>
    <property type="molecule type" value="Genomic_DNA"/>
</dbReference>
<evidence type="ECO:0000313" key="1">
    <source>
        <dbReference type="EMBL" id="MER6982705.1"/>
    </source>
</evidence>
<reference evidence="1 2" key="1">
    <citation type="submission" date="2024-06" db="EMBL/GenBank/DDBJ databases">
        <title>The Natural Products Discovery Center: Release of the First 8490 Sequenced Strains for Exploring Actinobacteria Biosynthetic Diversity.</title>
        <authorList>
            <person name="Kalkreuter E."/>
            <person name="Kautsar S.A."/>
            <person name="Yang D."/>
            <person name="Bader C.D."/>
            <person name="Teijaro C.N."/>
            <person name="Fluegel L."/>
            <person name="Davis C.M."/>
            <person name="Simpson J.R."/>
            <person name="Lauterbach L."/>
            <person name="Steele A.D."/>
            <person name="Gui C."/>
            <person name="Meng S."/>
            <person name="Li G."/>
            <person name="Viehrig K."/>
            <person name="Ye F."/>
            <person name="Su P."/>
            <person name="Kiefer A.F."/>
            <person name="Nichols A."/>
            <person name="Cepeda A.J."/>
            <person name="Yan W."/>
            <person name="Fan B."/>
            <person name="Jiang Y."/>
            <person name="Adhikari A."/>
            <person name="Zheng C.-J."/>
            <person name="Schuster L."/>
            <person name="Cowan T.M."/>
            <person name="Smanski M.J."/>
            <person name="Chevrette M.G."/>
            <person name="De Carvalho L.P.S."/>
            <person name="Shen B."/>
        </authorList>
    </citation>
    <scope>NUCLEOTIDE SEQUENCE [LARGE SCALE GENOMIC DNA]</scope>
    <source>
        <strain evidence="1 2">NPDC000634</strain>
    </source>
</reference>